<dbReference type="Proteomes" id="UP000821837">
    <property type="component" value="Chromosome 6"/>
</dbReference>
<comment type="subcellular location">
    <subcellularLocation>
        <location evidence="1">Cell membrane</location>
        <topology evidence="1">Multi-pass membrane protein</topology>
    </subcellularLocation>
</comment>
<gene>
    <name evidence="10" type="ORF">HPB52_012012</name>
</gene>
<dbReference type="InterPro" id="IPR052192">
    <property type="entry name" value="Insect_Ionotropic_Sensory_Rcpt"/>
</dbReference>
<evidence type="ECO:0000313" key="10">
    <source>
        <dbReference type="EMBL" id="KAH7947448.1"/>
    </source>
</evidence>
<keyword evidence="5 8" id="KW-0472">Membrane</keyword>
<dbReference type="EMBL" id="JABSTV010001252">
    <property type="protein sequence ID" value="KAH7947448.1"/>
    <property type="molecule type" value="Genomic_DNA"/>
</dbReference>
<feature type="signal peptide" evidence="9">
    <location>
        <begin position="1"/>
        <end position="19"/>
    </location>
</feature>
<evidence type="ECO:0000256" key="6">
    <source>
        <dbReference type="ARBA" id="ARBA00023170"/>
    </source>
</evidence>
<keyword evidence="4 8" id="KW-1133">Transmembrane helix</keyword>
<evidence type="ECO:0000256" key="7">
    <source>
        <dbReference type="ARBA" id="ARBA00023180"/>
    </source>
</evidence>
<feature type="chain" id="PRO_5038994738" evidence="9">
    <location>
        <begin position="20"/>
        <end position="232"/>
    </location>
</feature>
<keyword evidence="9" id="KW-0732">Signal</keyword>
<proteinExistence type="predicted"/>
<dbReference type="Gene3D" id="3.40.190.10">
    <property type="entry name" value="Periplasmic binding protein-like II"/>
    <property type="match status" value="1"/>
</dbReference>
<protein>
    <submittedName>
        <fullName evidence="10">Uncharacterized protein</fullName>
    </submittedName>
</protein>
<comment type="caution">
    <text evidence="10">The sequence shown here is derived from an EMBL/GenBank/DDBJ whole genome shotgun (WGS) entry which is preliminary data.</text>
</comment>
<evidence type="ECO:0000313" key="11">
    <source>
        <dbReference type="Proteomes" id="UP000821837"/>
    </source>
</evidence>
<dbReference type="PANTHER" id="PTHR42643">
    <property type="entry name" value="IONOTROPIC RECEPTOR 20A-RELATED"/>
    <property type="match status" value="1"/>
</dbReference>
<sequence>MNRLLFAAWLLTILVLINAFAGQMSACLMVKTKTPKVNSIADIARRPYMKVYTLKHSEMTRYLRTTDRPAERKVWRMVLRDKSDIHGLYRYPESMMAEVLRGKAVIILSEQVSLTQVNRYCKGQRIGEFYFGDVRLFSYHFGAYMRRQLPQYLRRRLSEITSRLVESGIVYHYHNAKLVPVGHCCRGESRSELNFSDMVSVFYLYAICCLMSALVIVAELIIGSRAECTSCT</sequence>
<dbReference type="PANTHER" id="PTHR42643:SF38">
    <property type="entry name" value="IONOTROPIC RECEPTOR 100A"/>
    <property type="match status" value="1"/>
</dbReference>
<evidence type="ECO:0000256" key="3">
    <source>
        <dbReference type="ARBA" id="ARBA00022692"/>
    </source>
</evidence>
<feature type="transmembrane region" description="Helical" evidence="8">
    <location>
        <begin position="202"/>
        <end position="222"/>
    </location>
</feature>
<evidence type="ECO:0000256" key="5">
    <source>
        <dbReference type="ARBA" id="ARBA00023136"/>
    </source>
</evidence>
<dbReference type="GO" id="GO:0005886">
    <property type="term" value="C:plasma membrane"/>
    <property type="evidence" value="ECO:0007669"/>
    <property type="project" value="UniProtKB-SubCell"/>
</dbReference>
<evidence type="ECO:0000256" key="2">
    <source>
        <dbReference type="ARBA" id="ARBA00022475"/>
    </source>
</evidence>
<dbReference type="SUPFAM" id="SSF53850">
    <property type="entry name" value="Periplasmic binding protein-like II"/>
    <property type="match status" value="1"/>
</dbReference>
<dbReference type="VEuPathDB" id="VectorBase:RSAN_044436"/>
<evidence type="ECO:0000256" key="8">
    <source>
        <dbReference type="SAM" id="Phobius"/>
    </source>
</evidence>
<keyword evidence="7" id="KW-0325">Glycoprotein</keyword>
<keyword evidence="3 8" id="KW-0812">Transmembrane</keyword>
<reference evidence="10" key="2">
    <citation type="submission" date="2021-09" db="EMBL/GenBank/DDBJ databases">
        <authorList>
            <person name="Jia N."/>
            <person name="Wang J."/>
            <person name="Shi W."/>
            <person name="Du L."/>
            <person name="Sun Y."/>
            <person name="Zhan W."/>
            <person name="Jiang J."/>
            <person name="Wang Q."/>
            <person name="Zhang B."/>
            <person name="Ji P."/>
            <person name="Sakyi L.B."/>
            <person name="Cui X."/>
            <person name="Yuan T."/>
            <person name="Jiang B."/>
            <person name="Yang W."/>
            <person name="Lam T.T.-Y."/>
            <person name="Chang Q."/>
            <person name="Ding S."/>
            <person name="Wang X."/>
            <person name="Zhu J."/>
            <person name="Ruan X."/>
            <person name="Zhao L."/>
            <person name="Wei J."/>
            <person name="Que T."/>
            <person name="Du C."/>
            <person name="Cheng J."/>
            <person name="Dai P."/>
            <person name="Han X."/>
            <person name="Huang E."/>
            <person name="Gao Y."/>
            <person name="Liu J."/>
            <person name="Shao H."/>
            <person name="Ye R."/>
            <person name="Li L."/>
            <person name="Wei W."/>
            <person name="Wang X."/>
            <person name="Wang C."/>
            <person name="Huo Q."/>
            <person name="Li W."/>
            <person name="Guo W."/>
            <person name="Chen H."/>
            <person name="Chen S."/>
            <person name="Zhou L."/>
            <person name="Zhou L."/>
            <person name="Ni X."/>
            <person name="Tian J."/>
            <person name="Zhou Y."/>
            <person name="Sheng Y."/>
            <person name="Liu T."/>
            <person name="Pan Y."/>
            <person name="Xia L."/>
            <person name="Li J."/>
            <person name="Zhao F."/>
            <person name="Cao W."/>
        </authorList>
    </citation>
    <scope>NUCLEOTIDE SEQUENCE</scope>
    <source>
        <strain evidence="10">Rsan-2018</strain>
        <tissue evidence="10">Larvae</tissue>
    </source>
</reference>
<evidence type="ECO:0000256" key="4">
    <source>
        <dbReference type="ARBA" id="ARBA00022989"/>
    </source>
</evidence>
<name>A0A9D4PLY4_RHISA</name>
<dbReference type="AlphaFoldDB" id="A0A9D4PLY4"/>
<organism evidence="10 11">
    <name type="scientific">Rhipicephalus sanguineus</name>
    <name type="common">Brown dog tick</name>
    <name type="synonym">Ixodes sanguineus</name>
    <dbReference type="NCBI Taxonomy" id="34632"/>
    <lineage>
        <taxon>Eukaryota</taxon>
        <taxon>Metazoa</taxon>
        <taxon>Ecdysozoa</taxon>
        <taxon>Arthropoda</taxon>
        <taxon>Chelicerata</taxon>
        <taxon>Arachnida</taxon>
        <taxon>Acari</taxon>
        <taxon>Parasitiformes</taxon>
        <taxon>Ixodida</taxon>
        <taxon>Ixodoidea</taxon>
        <taxon>Ixodidae</taxon>
        <taxon>Rhipicephalinae</taxon>
        <taxon>Rhipicephalus</taxon>
        <taxon>Rhipicephalus</taxon>
    </lineage>
</organism>
<reference evidence="10" key="1">
    <citation type="journal article" date="2020" name="Cell">
        <title>Large-Scale Comparative Analyses of Tick Genomes Elucidate Their Genetic Diversity and Vector Capacities.</title>
        <authorList>
            <consortium name="Tick Genome and Microbiome Consortium (TIGMIC)"/>
            <person name="Jia N."/>
            <person name="Wang J."/>
            <person name="Shi W."/>
            <person name="Du L."/>
            <person name="Sun Y."/>
            <person name="Zhan W."/>
            <person name="Jiang J.F."/>
            <person name="Wang Q."/>
            <person name="Zhang B."/>
            <person name="Ji P."/>
            <person name="Bell-Sakyi L."/>
            <person name="Cui X.M."/>
            <person name="Yuan T.T."/>
            <person name="Jiang B.G."/>
            <person name="Yang W.F."/>
            <person name="Lam T.T."/>
            <person name="Chang Q.C."/>
            <person name="Ding S.J."/>
            <person name="Wang X.J."/>
            <person name="Zhu J.G."/>
            <person name="Ruan X.D."/>
            <person name="Zhao L."/>
            <person name="Wei J.T."/>
            <person name="Ye R.Z."/>
            <person name="Que T.C."/>
            <person name="Du C.H."/>
            <person name="Zhou Y.H."/>
            <person name="Cheng J.X."/>
            <person name="Dai P.F."/>
            <person name="Guo W.B."/>
            <person name="Han X.H."/>
            <person name="Huang E.J."/>
            <person name="Li L.F."/>
            <person name="Wei W."/>
            <person name="Gao Y.C."/>
            <person name="Liu J.Z."/>
            <person name="Shao H.Z."/>
            <person name="Wang X."/>
            <person name="Wang C.C."/>
            <person name="Yang T.C."/>
            <person name="Huo Q.B."/>
            <person name="Li W."/>
            <person name="Chen H.Y."/>
            <person name="Chen S.E."/>
            <person name="Zhou L.G."/>
            <person name="Ni X.B."/>
            <person name="Tian J.H."/>
            <person name="Sheng Y."/>
            <person name="Liu T."/>
            <person name="Pan Y.S."/>
            <person name="Xia L.Y."/>
            <person name="Li J."/>
            <person name="Zhao F."/>
            <person name="Cao W.C."/>
        </authorList>
    </citation>
    <scope>NUCLEOTIDE SEQUENCE</scope>
    <source>
        <strain evidence="10">Rsan-2018</strain>
    </source>
</reference>
<accession>A0A9D4PLY4</accession>
<keyword evidence="6" id="KW-0675">Receptor</keyword>
<evidence type="ECO:0000256" key="9">
    <source>
        <dbReference type="SAM" id="SignalP"/>
    </source>
</evidence>
<keyword evidence="2" id="KW-1003">Cell membrane</keyword>
<evidence type="ECO:0000256" key="1">
    <source>
        <dbReference type="ARBA" id="ARBA00004651"/>
    </source>
</evidence>
<keyword evidence="11" id="KW-1185">Reference proteome</keyword>